<evidence type="ECO:0000259" key="1">
    <source>
        <dbReference type="PROSITE" id="PS50846"/>
    </source>
</evidence>
<organism evidence="2 3">
    <name type="scientific">Merdimmobilis hominis</name>
    <dbReference type="NCBI Taxonomy" id="2897707"/>
    <lineage>
        <taxon>Bacteria</taxon>
        <taxon>Bacillati</taxon>
        <taxon>Bacillota</taxon>
        <taxon>Clostridia</taxon>
        <taxon>Eubacteriales</taxon>
        <taxon>Oscillospiraceae</taxon>
        <taxon>Merdimmobilis</taxon>
    </lineage>
</organism>
<reference evidence="2" key="2">
    <citation type="journal article" date="2021" name="Sci. Rep.">
        <title>The distribution of antibiotic resistance genes in chicken gut microbiota commensals.</title>
        <authorList>
            <person name="Juricova H."/>
            <person name="Matiasovicova J."/>
            <person name="Kubasova T."/>
            <person name="Cejkova D."/>
            <person name="Rychlik I."/>
        </authorList>
    </citation>
    <scope>NUCLEOTIDE SEQUENCE</scope>
    <source>
        <strain evidence="2">An559</strain>
    </source>
</reference>
<dbReference type="GO" id="GO:0046872">
    <property type="term" value="F:metal ion binding"/>
    <property type="evidence" value="ECO:0007669"/>
    <property type="project" value="InterPro"/>
</dbReference>
<dbReference type="SUPFAM" id="SSF55008">
    <property type="entry name" value="HMA, heavy metal-associated domain"/>
    <property type="match status" value="1"/>
</dbReference>
<reference evidence="2" key="1">
    <citation type="submission" date="2020-08" db="EMBL/GenBank/DDBJ databases">
        <authorList>
            <person name="Cejkova D."/>
            <person name="Kubasova T."/>
            <person name="Jahodarova E."/>
            <person name="Rychlik I."/>
        </authorList>
    </citation>
    <scope>NUCLEOTIDE SEQUENCE</scope>
    <source>
        <strain evidence="2">An559</strain>
    </source>
</reference>
<proteinExistence type="predicted"/>
<dbReference type="Proteomes" id="UP000774750">
    <property type="component" value="Unassembled WGS sequence"/>
</dbReference>
<sequence>MKQTFKMENLDCANCAAKMEAAIAKIDGVEDVSISFLLEKMTLEADESRMDDILKKAQKACKKVDADCRIVLP</sequence>
<dbReference type="PROSITE" id="PS50846">
    <property type="entry name" value="HMA_2"/>
    <property type="match status" value="1"/>
</dbReference>
<evidence type="ECO:0000313" key="3">
    <source>
        <dbReference type="Proteomes" id="UP000774750"/>
    </source>
</evidence>
<gene>
    <name evidence="2" type="ORF">H6A12_02700</name>
</gene>
<dbReference type="InterPro" id="IPR036163">
    <property type="entry name" value="HMA_dom_sf"/>
</dbReference>
<dbReference type="CDD" id="cd00371">
    <property type="entry name" value="HMA"/>
    <property type="match status" value="1"/>
</dbReference>
<keyword evidence="3" id="KW-1185">Reference proteome</keyword>
<protein>
    <submittedName>
        <fullName evidence="2">Heavy-metal-associated domain-containing protein</fullName>
    </submittedName>
</protein>
<comment type="caution">
    <text evidence="2">The sequence shown here is derived from an EMBL/GenBank/DDBJ whole genome shotgun (WGS) entry which is preliminary data.</text>
</comment>
<dbReference type="Pfam" id="PF00403">
    <property type="entry name" value="HMA"/>
    <property type="match status" value="1"/>
</dbReference>
<accession>A0A938X3C8</accession>
<dbReference type="Gene3D" id="3.30.70.100">
    <property type="match status" value="1"/>
</dbReference>
<feature type="domain" description="HMA" evidence="1">
    <location>
        <begin position="1"/>
        <end position="65"/>
    </location>
</feature>
<evidence type="ECO:0000313" key="2">
    <source>
        <dbReference type="EMBL" id="MBM6920072.1"/>
    </source>
</evidence>
<dbReference type="AlphaFoldDB" id="A0A938X3C8"/>
<name>A0A938X3C8_9FIRM</name>
<dbReference type="RefSeq" id="WP_204444524.1">
    <property type="nucleotide sequence ID" value="NZ_JACJKY010000003.1"/>
</dbReference>
<dbReference type="EMBL" id="JACJKY010000003">
    <property type="protein sequence ID" value="MBM6920072.1"/>
    <property type="molecule type" value="Genomic_DNA"/>
</dbReference>
<dbReference type="InterPro" id="IPR006121">
    <property type="entry name" value="HMA_dom"/>
</dbReference>